<gene>
    <name evidence="2" type="ORF">ACFPM8_15460</name>
</gene>
<comment type="caution">
    <text evidence="2">The sequence shown here is derived from an EMBL/GenBank/DDBJ whole genome shotgun (WGS) entry which is preliminary data.</text>
</comment>
<dbReference type="Pfam" id="PF09361">
    <property type="entry name" value="Phasin_2"/>
    <property type="match status" value="1"/>
</dbReference>
<name>A0ABW0MEH8_9BURK</name>
<dbReference type="Proteomes" id="UP001596045">
    <property type="component" value="Unassembled WGS sequence"/>
</dbReference>
<evidence type="ECO:0000313" key="2">
    <source>
        <dbReference type="EMBL" id="MFC5475357.1"/>
    </source>
</evidence>
<dbReference type="InterPro" id="IPR018968">
    <property type="entry name" value="Phasin"/>
</dbReference>
<dbReference type="NCBIfam" id="TIGR01841">
    <property type="entry name" value="phasin"/>
    <property type="match status" value="1"/>
</dbReference>
<protein>
    <submittedName>
        <fullName evidence="2">Phasin family protein</fullName>
    </submittedName>
</protein>
<keyword evidence="3" id="KW-1185">Reference proteome</keyword>
<dbReference type="EMBL" id="JBHSMT010000026">
    <property type="protein sequence ID" value="MFC5475357.1"/>
    <property type="molecule type" value="Genomic_DNA"/>
</dbReference>
<dbReference type="RefSeq" id="WP_378998558.1">
    <property type="nucleotide sequence ID" value="NZ_JBHSMT010000026.1"/>
</dbReference>
<dbReference type="InterPro" id="IPR010127">
    <property type="entry name" value="Phasin_subfam-1"/>
</dbReference>
<evidence type="ECO:0000313" key="3">
    <source>
        <dbReference type="Proteomes" id="UP001596045"/>
    </source>
</evidence>
<evidence type="ECO:0000259" key="1">
    <source>
        <dbReference type="Pfam" id="PF09361"/>
    </source>
</evidence>
<proteinExistence type="predicted"/>
<feature type="domain" description="Phasin" evidence="1">
    <location>
        <begin position="6"/>
        <end position="108"/>
    </location>
</feature>
<organism evidence="2 3">
    <name type="scientific">Paraherbaspirillum soli</name>
    <dbReference type="NCBI Taxonomy" id="631222"/>
    <lineage>
        <taxon>Bacteria</taxon>
        <taxon>Pseudomonadati</taxon>
        <taxon>Pseudomonadota</taxon>
        <taxon>Betaproteobacteria</taxon>
        <taxon>Burkholderiales</taxon>
        <taxon>Oxalobacteraceae</taxon>
        <taxon>Paraherbaspirillum</taxon>
    </lineage>
</organism>
<sequence length="188" mass="19768">MSTVAEQFSAAAKANFEANLALYTDFTTKAFAGVEKLIDLNLTAAKASLEDSQAATKKLLAAKDLQEFFSLSVAQAQPNTEKAIAYGRHLASIATSTHADLTKAAEAQAAETKRKIIDFVEQASKNAPPGTEGAVAFVKSAIGNANAGYEQIAKSTKQAVEVIESNVNSAVDQFTLAASKSAERPVKK</sequence>
<accession>A0ABW0MEH8</accession>
<reference evidence="3" key="1">
    <citation type="journal article" date="2019" name="Int. J. Syst. Evol. Microbiol.">
        <title>The Global Catalogue of Microorganisms (GCM) 10K type strain sequencing project: providing services to taxonomists for standard genome sequencing and annotation.</title>
        <authorList>
            <consortium name="The Broad Institute Genomics Platform"/>
            <consortium name="The Broad Institute Genome Sequencing Center for Infectious Disease"/>
            <person name="Wu L."/>
            <person name="Ma J."/>
        </authorList>
    </citation>
    <scope>NUCLEOTIDE SEQUENCE [LARGE SCALE GENOMIC DNA]</scope>
    <source>
        <strain evidence="3">JCM 17066</strain>
    </source>
</reference>